<proteinExistence type="predicted"/>
<feature type="region of interest" description="Disordered" evidence="4">
    <location>
        <begin position="131"/>
        <end position="171"/>
    </location>
</feature>
<dbReference type="GO" id="GO:0000786">
    <property type="term" value="C:nucleosome"/>
    <property type="evidence" value="ECO:0007669"/>
    <property type="project" value="InterPro"/>
</dbReference>
<feature type="compositionally biased region" description="Pro residues" evidence="4">
    <location>
        <begin position="1"/>
        <end position="15"/>
    </location>
</feature>
<dbReference type="PROSITE" id="PS51504">
    <property type="entry name" value="H15"/>
    <property type="match status" value="1"/>
</dbReference>
<feature type="domain" description="H15" evidence="6">
    <location>
        <begin position="64"/>
        <end position="133"/>
    </location>
</feature>
<organism evidence="7 8">
    <name type="scientific">Carya illinoinensis</name>
    <name type="common">Pecan</name>
    <dbReference type="NCBI Taxonomy" id="32201"/>
    <lineage>
        <taxon>Eukaryota</taxon>
        <taxon>Viridiplantae</taxon>
        <taxon>Streptophyta</taxon>
        <taxon>Embryophyta</taxon>
        <taxon>Tracheophyta</taxon>
        <taxon>Spermatophyta</taxon>
        <taxon>Magnoliopsida</taxon>
        <taxon>eudicotyledons</taxon>
        <taxon>Gunneridae</taxon>
        <taxon>Pentapetalae</taxon>
        <taxon>rosids</taxon>
        <taxon>fabids</taxon>
        <taxon>Fagales</taxon>
        <taxon>Juglandaceae</taxon>
        <taxon>Carya</taxon>
    </lineage>
</organism>
<keyword evidence="2" id="KW-0238">DNA-binding</keyword>
<dbReference type="GO" id="GO:0005730">
    <property type="term" value="C:nucleolus"/>
    <property type="evidence" value="ECO:0007669"/>
    <property type="project" value="TreeGrafter"/>
</dbReference>
<dbReference type="GO" id="GO:0031492">
    <property type="term" value="F:nucleosomal DNA binding"/>
    <property type="evidence" value="ECO:0007669"/>
    <property type="project" value="TreeGrafter"/>
</dbReference>
<evidence type="ECO:0000259" key="6">
    <source>
        <dbReference type="PROSITE" id="PS51504"/>
    </source>
</evidence>
<feature type="region of interest" description="Disordered" evidence="4">
    <location>
        <begin position="190"/>
        <end position="261"/>
    </location>
</feature>
<keyword evidence="3" id="KW-0539">Nucleus</keyword>
<evidence type="ECO:0000256" key="1">
    <source>
        <dbReference type="ARBA" id="ARBA00004123"/>
    </source>
</evidence>
<name>A0A8T1N2M6_CARIL</name>
<dbReference type="InterPro" id="IPR017956">
    <property type="entry name" value="AT_hook_DNA-bd_motif"/>
</dbReference>
<dbReference type="GO" id="GO:0045910">
    <property type="term" value="P:negative regulation of DNA recombination"/>
    <property type="evidence" value="ECO:0007669"/>
    <property type="project" value="TreeGrafter"/>
</dbReference>
<dbReference type="CDD" id="cd00073">
    <property type="entry name" value="H15"/>
    <property type="match status" value="1"/>
</dbReference>
<evidence type="ECO:0000313" key="7">
    <source>
        <dbReference type="EMBL" id="KAG6625376.1"/>
    </source>
</evidence>
<dbReference type="Proteomes" id="UP000811609">
    <property type="component" value="Chromosome 16"/>
</dbReference>
<dbReference type="InterPro" id="IPR005818">
    <property type="entry name" value="Histone_H1/H5_H15"/>
</dbReference>
<dbReference type="SMART" id="SM00526">
    <property type="entry name" value="H15"/>
    <property type="match status" value="1"/>
</dbReference>
<evidence type="ECO:0000256" key="3">
    <source>
        <dbReference type="ARBA" id="ARBA00023242"/>
    </source>
</evidence>
<dbReference type="PANTHER" id="PTHR11467">
    <property type="entry name" value="HISTONE H1"/>
    <property type="match status" value="1"/>
</dbReference>
<accession>A0A8T1N2M6</accession>
<evidence type="ECO:0000256" key="5">
    <source>
        <dbReference type="SAM" id="Phobius"/>
    </source>
</evidence>
<dbReference type="EMBL" id="CM031824">
    <property type="protein sequence ID" value="KAG6625376.1"/>
    <property type="molecule type" value="Genomic_DNA"/>
</dbReference>
<reference evidence="7" key="1">
    <citation type="submission" date="2020-12" db="EMBL/GenBank/DDBJ databases">
        <title>WGS assembly of Carya illinoinensis cv. Pawnee.</title>
        <authorList>
            <person name="Platts A."/>
            <person name="Shu S."/>
            <person name="Wright S."/>
            <person name="Barry K."/>
            <person name="Edger P."/>
            <person name="Pires J.C."/>
            <person name="Schmutz J."/>
        </authorList>
    </citation>
    <scope>NUCLEOTIDE SEQUENCE</scope>
    <source>
        <tissue evidence="7">Leaf</tissue>
    </source>
</reference>
<feature type="region of interest" description="Disordered" evidence="4">
    <location>
        <begin position="1"/>
        <end position="24"/>
    </location>
</feature>
<dbReference type="Pfam" id="PF00538">
    <property type="entry name" value="Linker_histone"/>
    <property type="match status" value="1"/>
</dbReference>
<keyword evidence="5" id="KW-0812">Transmembrane</keyword>
<keyword evidence="5" id="KW-1133">Transmembrane helix</keyword>
<dbReference type="PANTHER" id="PTHR11467:SF29">
    <property type="entry name" value="OS03G0711600 PROTEIN"/>
    <property type="match status" value="1"/>
</dbReference>
<protein>
    <recommendedName>
        <fullName evidence="6">H15 domain-containing protein</fullName>
    </recommendedName>
</protein>
<feature type="transmembrane region" description="Helical" evidence="5">
    <location>
        <begin position="343"/>
        <end position="374"/>
    </location>
</feature>
<dbReference type="GO" id="GO:0006334">
    <property type="term" value="P:nucleosome assembly"/>
    <property type="evidence" value="ECO:0007669"/>
    <property type="project" value="InterPro"/>
</dbReference>
<keyword evidence="8" id="KW-1185">Reference proteome</keyword>
<evidence type="ECO:0000256" key="2">
    <source>
        <dbReference type="ARBA" id="ARBA00023125"/>
    </source>
</evidence>
<comment type="caution">
    <text evidence="7">The sequence shown here is derived from an EMBL/GenBank/DDBJ whole genome shotgun (WGS) entry which is preliminary data.</text>
</comment>
<dbReference type="SMART" id="SM00384">
    <property type="entry name" value="AT_hook"/>
    <property type="match status" value="6"/>
</dbReference>
<dbReference type="GO" id="GO:0003690">
    <property type="term" value="F:double-stranded DNA binding"/>
    <property type="evidence" value="ECO:0007669"/>
    <property type="project" value="TreeGrafter"/>
</dbReference>
<gene>
    <name evidence="7" type="ORF">CIPAW_16G091800</name>
</gene>
<evidence type="ECO:0000313" key="8">
    <source>
        <dbReference type="Proteomes" id="UP000811609"/>
    </source>
</evidence>
<comment type="subcellular location">
    <subcellularLocation>
        <location evidence="1">Nucleus</location>
    </subcellularLocation>
</comment>
<keyword evidence="5" id="KW-0472">Membrane</keyword>
<evidence type="ECO:0000256" key="4">
    <source>
        <dbReference type="SAM" id="MobiDB-lite"/>
    </source>
</evidence>
<dbReference type="AlphaFoldDB" id="A0A8T1N2M6"/>
<sequence>MDPTLPLPFPPPPSATPSFPDPTAIPAVVPAATEAQNHLAHAANPTLNPNLPPAANPAPQLNHSHPPYAEMIYAAIAALNERNGSSKRAIAKYIEQAYSGLPPSHSALLTHNLKRLKNTGHLVMVKKSYKLPRSDASPSAPPAPSLSGDPKGQGRGRGRPPKPKIAPGPIIEPNAQPVLVALGLVDDPNVQPVEAKRGPGRPRKTGPVGQDGGPTKRGRGRPPGPRVGVKPRLMKKTPKPKSVTSVLGSNGLKRGRGRPPKSQLKTMVIPFAPNNVPAVAPVVNVPRPRGRPKKDAAAPVLPVYAADGVVGKFPGGPPNVGKARKPKKTTGRPVGRPKKVIPVLLYFIASVIPSSIMVLGWAWFGVSILFFFLIEKKKFLVRKEKLSILNSELFYLIVLCSWRNWKGYKQFLLIEDHDIAHRRNLLQKILLSHVFKAWVE</sequence>
<dbReference type="GO" id="GO:0030261">
    <property type="term" value="P:chromosome condensation"/>
    <property type="evidence" value="ECO:0007669"/>
    <property type="project" value="TreeGrafter"/>
</dbReference>
<dbReference type="FunFam" id="1.10.10.10:FF:000637">
    <property type="entry name" value="Histone H1.2"/>
    <property type="match status" value="1"/>
</dbReference>